<dbReference type="GO" id="GO:0030170">
    <property type="term" value="F:pyridoxal phosphate binding"/>
    <property type="evidence" value="ECO:0007669"/>
    <property type="project" value="InterPro"/>
</dbReference>
<evidence type="ECO:0000259" key="7">
    <source>
        <dbReference type="PROSITE" id="PS50949"/>
    </source>
</evidence>
<evidence type="ECO:0000256" key="2">
    <source>
        <dbReference type="ARBA" id="ARBA00022898"/>
    </source>
</evidence>
<dbReference type="RefSeq" id="WP_338176629.1">
    <property type="nucleotide sequence ID" value="NZ_JAEKNQ010000018.1"/>
</dbReference>
<dbReference type="Proteomes" id="UP000620075">
    <property type="component" value="Unassembled WGS sequence"/>
</dbReference>
<dbReference type="InterPro" id="IPR000524">
    <property type="entry name" value="Tscrpt_reg_HTH_GntR"/>
</dbReference>
<dbReference type="GO" id="GO:0003700">
    <property type="term" value="F:DNA-binding transcription factor activity"/>
    <property type="evidence" value="ECO:0007669"/>
    <property type="project" value="InterPro"/>
</dbReference>
<keyword evidence="3" id="KW-0805">Transcription regulation</keyword>
<feature type="region of interest" description="Disordered" evidence="6">
    <location>
        <begin position="72"/>
        <end position="100"/>
    </location>
</feature>
<dbReference type="InterPro" id="IPR051446">
    <property type="entry name" value="HTH_trans_reg/aminotransferase"/>
</dbReference>
<dbReference type="InterPro" id="IPR036390">
    <property type="entry name" value="WH_DNA-bd_sf"/>
</dbReference>
<dbReference type="SMART" id="SM00345">
    <property type="entry name" value="HTH_GNTR"/>
    <property type="match status" value="1"/>
</dbReference>
<dbReference type="AlphaFoldDB" id="A0A934K926"/>
<proteinExistence type="inferred from homology"/>
<dbReference type="SUPFAM" id="SSF46785">
    <property type="entry name" value="Winged helix' DNA-binding domain"/>
    <property type="match status" value="1"/>
</dbReference>
<comment type="similarity">
    <text evidence="1">In the C-terminal section; belongs to the class-I pyridoxal-phosphate-dependent aminotransferase family.</text>
</comment>
<name>A0A934K926_9BACT</name>
<dbReference type="Pfam" id="PF00155">
    <property type="entry name" value="Aminotran_1_2"/>
    <property type="match status" value="1"/>
</dbReference>
<reference evidence="8 9" key="1">
    <citation type="submission" date="2020-10" db="EMBL/GenBank/DDBJ databases">
        <title>Ca. Dormibacterota MAGs.</title>
        <authorList>
            <person name="Montgomery K."/>
        </authorList>
    </citation>
    <scope>NUCLEOTIDE SEQUENCE [LARGE SCALE GENOMIC DNA]</scope>
    <source>
        <strain evidence="8">SC8811_S16_3</strain>
    </source>
</reference>
<dbReference type="CDD" id="cd07377">
    <property type="entry name" value="WHTH_GntR"/>
    <property type="match status" value="1"/>
</dbReference>
<accession>A0A934K926</accession>
<evidence type="ECO:0000313" key="9">
    <source>
        <dbReference type="Proteomes" id="UP000620075"/>
    </source>
</evidence>
<dbReference type="SUPFAM" id="SSF53383">
    <property type="entry name" value="PLP-dependent transferases"/>
    <property type="match status" value="1"/>
</dbReference>
<keyword evidence="8" id="KW-0032">Aminotransferase</keyword>
<dbReference type="Gene3D" id="3.40.640.10">
    <property type="entry name" value="Type I PLP-dependent aspartate aminotransferase-like (Major domain)"/>
    <property type="match status" value="1"/>
</dbReference>
<gene>
    <name evidence="8" type="ORF">JF888_03400</name>
</gene>
<dbReference type="PANTHER" id="PTHR46577">
    <property type="entry name" value="HTH-TYPE TRANSCRIPTIONAL REGULATORY PROTEIN GABR"/>
    <property type="match status" value="1"/>
</dbReference>
<dbReference type="Gene3D" id="1.10.10.10">
    <property type="entry name" value="Winged helix-like DNA-binding domain superfamily/Winged helix DNA-binding domain"/>
    <property type="match status" value="1"/>
</dbReference>
<keyword evidence="5" id="KW-0804">Transcription</keyword>
<evidence type="ECO:0000313" key="8">
    <source>
        <dbReference type="EMBL" id="MBJ7602229.1"/>
    </source>
</evidence>
<dbReference type="InterPro" id="IPR004839">
    <property type="entry name" value="Aminotransferase_I/II_large"/>
</dbReference>
<comment type="caution">
    <text evidence="8">The sequence shown here is derived from an EMBL/GenBank/DDBJ whole genome shotgun (WGS) entry which is preliminary data.</text>
</comment>
<dbReference type="CDD" id="cd00609">
    <property type="entry name" value="AAT_like"/>
    <property type="match status" value="1"/>
</dbReference>
<protein>
    <submittedName>
        <fullName evidence="8">Aminotransferase class I/II-fold pyridoxal phosphate-dependent enzyme</fullName>
    </submittedName>
</protein>
<keyword evidence="2" id="KW-0663">Pyridoxal phosphate</keyword>
<organism evidence="8 9">
    <name type="scientific">Candidatus Dormiibacter inghamiae</name>
    <dbReference type="NCBI Taxonomy" id="3127013"/>
    <lineage>
        <taxon>Bacteria</taxon>
        <taxon>Bacillati</taxon>
        <taxon>Candidatus Dormiibacterota</taxon>
        <taxon>Candidatus Dormibacteria</taxon>
        <taxon>Candidatus Dormibacterales</taxon>
        <taxon>Candidatus Dormibacteraceae</taxon>
        <taxon>Candidatus Dormiibacter</taxon>
    </lineage>
</organism>
<dbReference type="InterPro" id="IPR036388">
    <property type="entry name" value="WH-like_DNA-bd_sf"/>
</dbReference>
<evidence type="ECO:0000256" key="3">
    <source>
        <dbReference type="ARBA" id="ARBA00023015"/>
    </source>
</evidence>
<dbReference type="GO" id="GO:0008483">
    <property type="term" value="F:transaminase activity"/>
    <property type="evidence" value="ECO:0007669"/>
    <property type="project" value="UniProtKB-KW"/>
</dbReference>
<evidence type="ECO:0000256" key="4">
    <source>
        <dbReference type="ARBA" id="ARBA00023125"/>
    </source>
</evidence>
<dbReference type="InterPro" id="IPR015421">
    <property type="entry name" value="PyrdxlP-dep_Trfase_major"/>
</dbReference>
<dbReference type="Pfam" id="PF00392">
    <property type="entry name" value="GntR"/>
    <property type="match status" value="1"/>
</dbReference>
<evidence type="ECO:0000256" key="1">
    <source>
        <dbReference type="ARBA" id="ARBA00005384"/>
    </source>
</evidence>
<dbReference type="EMBL" id="JAEKNQ010000018">
    <property type="protein sequence ID" value="MBJ7602229.1"/>
    <property type="molecule type" value="Genomic_DNA"/>
</dbReference>
<dbReference type="InterPro" id="IPR015424">
    <property type="entry name" value="PyrdxlP-dep_Trfase"/>
</dbReference>
<dbReference type="PANTHER" id="PTHR46577:SF1">
    <property type="entry name" value="HTH-TYPE TRANSCRIPTIONAL REGULATORY PROTEIN GABR"/>
    <property type="match status" value="1"/>
</dbReference>
<sequence length="445" mass="47224">MRTIGSDPSALVAIRGSRAGEISSSVEDAIRTGKLRPLDALPPVRRLAQDLSLSPTTVQAAYRDLQRRGLVTASGRRGTQVSPRPPLASRSVADVPAGVRDLSTGNPDPAFLPALPDFLQRLRCRQWLYGESPYVADLLDLAAASFRADSIEPNFLAVAGGGLDGIERTLVAHLHPGARVGVEDPGFHSLFDLILALGLVPEPIAVDDFGLRPEELEASLRQLSAIVVTPRAQNPTGAALDARRAAELREVLAERPQVLLIEDDHFGAASGAESHTVTGSQEHWAVVRSTSKALGPDLRVAVVAGDAVTISRLVGRQRLGAGWVSRLLQGLVAEMSRDPGVQRLVEAAAKEYGQRREALISALAEQRISAHGRSGLNVWAEVPDENEALARLLRAGWAASAGERFRLRSGPGIRISMGAMQAGEAQEIAAALASQAVPAPRTRSG</sequence>
<keyword evidence="4" id="KW-0238">DNA-binding</keyword>
<evidence type="ECO:0000256" key="6">
    <source>
        <dbReference type="SAM" id="MobiDB-lite"/>
    </source>
</evidence>
<evidence type="ECO:0000256" key="5">
    <source>
        <dbReference type="ARBA" id="ARBA00023163"/>
    </source>
</evidence>
<feature type="domain" description="HTH gntR-type" evidence="7">
    <location>
        <begin position="16"/>
        <end position="84"/>
    </location>
</feature>
<dbReference type="PROSITE" id="PS50949">
    <property type="entry name" value="HTH_GNTR"/>
    <property type="match status" value="1"/>
</dbReference>
<keyword evidence="8" id="KW-0808">Transferase</keyword>
<dbReference type="GO" id="GO:0003677">
    <property type="term" value="F:DNA binding"/>
    <property type="evidence" value="ECO:0007669"/>
    <property type="project" value="UniProtKB-KW"/>
</dbReference>